<feature type="compositionally biased region" description="Gly residues" evidence="10">
    <location>
        <begin position="330"/>
        <end position="350"/>
    </location>
</feature>
<evidence type="ECO:0000256" key="7">
    <source>
        <dbReference type="ARBA" id="ARBA00047899"/>
    </source>
</evidence>
<dbReference type="SMART" id="SM00220">
    <property type="entry name" value="S_TKc"/>
    <property type="match status" value="1"/>
</dbReference>
<dbReference type="InterPro" id="IPR000719">
    <property type="entry name" value="Prot_kinase_dom"/>
</dbReference>
<evidence type="ECO:0000256" key="6">
    <source>
        <dbReference type="ARBA" id="ARBA00022840"/>
    </source>
</evidence>
<feature type="compositionally biased region" description="Polar residues" evidence="10">
    <location>
        <begin position="509"/>
        <end position="518"/>
    </location>
</feature>
<dbReference type="Proteomes" id="UP000000851">
    <property type="component" value="Chromosome"/>
</dbReference>
<organism evidence="12 13">
    <name type="scientific">Catenulispora acidiphila (strain DSM 44928 / JCM 14897 / NBRC 102108 / NRRL B-24433 / ID139908)</name>
    <dbReference type="NCBI Taxonomy" id="479433"/>
    <lineage>
        <taxon>Bacteria</taxon>
        <taxon>Bacillati</taxon>
        <taxon>Actinomycetota</taxon>
        <taxon>Actinomycetes</taxon>
        <taxon>Catenulisporales</taxon>
        <taxon>Catenulisporaceae</taxon>
        <taxon>Catenulispora</taxon>
    </lineage>
</organism>
<feature type="domain" description="Protein kinase" evidence="11">
    <location>
        <begin position="12"/>
        <end position="271"/>
    </location>
</feature>
<proteinExistence type="predicted"/>
<dbReference type="GO" id="GO:0004674">
    <property type="term" value="F:protein serine/threonine kinase activity"/>
    <property type="evidence" value="ECO:0007669"/>
    <property type="project" value="UniProtKB-KW"/>
</dbReference>
<feature type="region of interest" description="Disordered" evidence="10">
    <location>
        <begin position="897"/>
        <end position="962"/>
    </location>
</feature>
<feature type="compositionally biased region" description="Polar residues" evidence="10">
    <location>
        <begin position="536"/>
        <end position="551"/>
    </location>
</feature>
<dbReference type="eggNOG" id="COG0515">
    <property type="taxonomic scope" value="Bacteria"/>
</dbReference>
<dbReference type="InterPro" id="IPR035992">
    <property type="entry name" value="Ricin_B-like_lectins"/>
</dbReference>
<evidence type="ECO:0000313" key="12">
    <source>
        <dbReference type="EMBL" id="ACU77295.1"/>
    </source>
</evidence>
<gene>
    <name evidence="12" type="ordered locus">Caci_8472</name>
</gene>
<dbReference type="STRING" id="479433.Caci_8472"/>
<dbReference type="InParanoid" id="C7PX38"/>
<dbReference type="FunFam" id="3.30.200.20:FF:000035">
    <property type="entry name" value="Serine/threonine protein kinase Stk1"/>
    <property type="match status" value="1"/>
</dbReference>
<evidence type="ECO:0000256" key="5">
    <source>
        <dbReference type="ARBA" id="ARBA00022777"/>
    </source>
</evidence>
<comment type="catalytic activity">
    <reaction evidence="7">
        <text>L-threonyl-[protein] + ATP = O-phospho-L-threonyl-[protein] + ADP + H(+)</text>
        <dbReference type="Rhea" id="RHEA:46608"/>
        <dbReference type="Rhea" id="RHEA-COMP:11060"/>
        <dbReference type="Rhea" id="RHEA-COMP:11605"/>
        <dbReference type="ChEBI" id="CHEBI:15378"/>
        <dbReference type="ChEBI" id="CHEBI:30013"/>
        <dbReference type="ChEBI" id="CHEBI:30616"/>
        <dbReference type="ChEBI" id="CHEBI:61977"/>
        <dbReference type="ChEBI" id="CHEBI:456216"/>
        <dbReference type="EC" id="2.7.11.1"/>
    </reaction>
</comment>
<dbReference type="CDD" id="cd14014">
    <property type="entry name" value="STKc_PknB_like"/>
    <property type="match status" value="1"/>
</dbReference>
<dbReference type="EMBL" id="CP001700">
    <property type="protein sequence ID" value="ACU77295.1"/>
    <property type="molecule type" value="Genomic_DNA"/>
</dbReference>
<feature type="region of interest" description="Disordered" evidence="10">
    <location>
        <begin position="329"/>
        <end position="352"/>
    </location>
</feature>
<dbReference type="PROSITE" id="PS50011">
    <property type="entry name" value="PROTEIN_KINASE_DOM"/>
    <property type="match status" value="1"/>
</dbReference>
<evidence type="ECO:0000256" key="4">
    <source>
        <dbReference type="ARBA" id="ARBA00022741"/>
    </source>
</evidence>
<keyword evidence="4 9" id="KW-0547">Nucleotide-binding</keyword>
<dbReference type="SUPFAM" id="SSF50370">
    <property type="entry name" value="Ricin B-like lectins"/>
    <property type="match status" value="1"/>
</dbReference>
<dbReference type="HOGENOM" id="CLU_282652_0_0_11"/>
<feature type="compositionally biased region" description="Low complexity" evidence="10">
    <location>
        <begin position="582"/>
        <end position="599"/>
    </location>
</feature>
<keyword evidence="3" id="KW-0808">Transferase</keyword>
<feature type="region of interest" description="Disordered" evidence="10">
    <location>
        <begin position="465"/>
        <end position="611"/>
    </location>
</feature>
<feature type="region of interest" description="Disordered" evidence="10">
    <location>
        <begin position="385"/>
        <end position="417"/>
    </location>
</feature>
<dbReference type="Pfam" id="PF00652">
    <property type="entry name" value="Ricin_B_lectin"/>
    <property type="match status" value="1"/>
</dbReference>
<evidence type="ECO:0000256" key="2">
    <source>
        <dbReference type="ARBA" id="ARBA00022527"/>
    </source>
</evidence>
<dbReference type="Gene3D" id="3.30.200.20">
    <property type="entry name" value="Phosphorylase Kinase, domain 1"/>
    <property type="match status" value="1"/>
</dbReference>
<reference evidence="12 13" key="1">
    <citation type="journal article" date="2009" name="Stand. Genomic Sci.">
        <title>Complete genome sequence of Catenulispora acidiphila type strain (ID 139908).</title>
        <authorList>
            <person name="Copeland A."/>
            <person name="Lapidus A."/>
            <person name="Glavina Del Rio T."/>
            <person name="Nolan M."/>
            <person name="Lucas S."/>
            <person name="Chen F."/>
            <person name="Tice H."/>
            <person name="Cheng J.F."/>
            <person name="Bruce D."/>
            <person name="Goodwin L."/>
            <person name="Pitluck S."/>
            <person name="Mikhailova N."/>
            <person name="Pati A."/>
            <person name="Ivanova N."/>
            <person name="Mavromatis K."/>
            <person name="Chen A."/>
            <person name="Palaniappan K."/>
            <person name="Chain P."/>
            <person name="Land M."/>
            <person name="Hauser L."/>
            <person name="Chang Y.J."/>
            <person name="Jeffries C.D."/>
            <person name="Chertkov O."/>
            <person name="Brettin T."/>
            <person name="Detter J.C."/>
            <person name="Han C."/>
            <person name="Ali Z."/>
            <person name="Tindall B.J."/>
            <person name="Goker M."/>
            <person name="Bristow J."/>
            <person name="Eisen J.A."/>
            <person name="Markowitz V."/>
            <person name="Hugenholtz P."/>
            <person name="Kyrpides N.C."/>
            <person name="Klenk H.P."/>
        </authorList>
    </citation>
    <scope>NUCLEOTIDE SEQUENCE [LARGE SCALE GENOMIC DNA]</scope>
    <source>
        <strain evidence="13">DSM 44928 / JCM 14897 / NBRC 102108 / NRRL B-24433 / ID139908</strain>
    </source>
</reference>
<dbReference type="InterPro" id="IPR008271">
    <property type="entry name" value="Ser/Thr_kinase_AS"/>
</dbReference>
<dbReference type="OrthoDB" id="9762169at2"/>
<comment type="catalytic activity">
    <reaction evidence="8">
        <text>L-seryl-[protein] + ATP = O-phospho-L-seryl-[protein] + ADP + H(+)</text>
        <dbReference type="Rhea" id="RHEA:17989"/>
        <dbReference type="Rhea" id="RHEA-COMP:9863"/>
        <dbReference type="Rhea" id="RHEA-COMP:11604"/>
        <dbReference type="ChEBI" id="CHEBI:15378"/>
        <dbReference type="ChEBI" id="CHEBI:29999"/>
        <dbReference type="ChEBI" id="CHEBI:30616"/>
        <dbReference type="ChEBI" id="CHEBI:83421"/>
        <dbReference type="ChEBI" id="CHEBI:456216"/>
        <dbReference type="EC" id="2.7.11.1"/>
    </reaction>
</comment>
<feature type="compositionally biased region" description="Low complexity" evidence="10">
    <location>
        <begin position="519"/>
        <end position="530"/>
    </location>
</feature>
<dbReference type="PROSITE" id="PS00107">
    <property type="entry name" value="PROTEIN_KINASE_ATP"/>
    <property type="match status" value="1"/>
</dbReference>
<evidence type="ECO:0000256" key="10">
    <source>
        <dbReference type="SAM" id="MobiDB-lite"/>
    </source>
</evidence>
<dbReference type="GO" id="GO:0005524">
    <property type="term" value="F:ATP binding"/>
    <property type="evidence" value="ECO:0007669"/>
    <property type="project" value="UniProtKB-UniRule"/>
</dbReference>
<feature type="compositionally biased region" description="Low complexity" evidence="10">
    <location>
        <begin position="938"/>
        <end position="962"/>
    </location>
</feature>
<dbReference type="FunFam" id="1.10.510.10:FF:000021">
    <property type="entry name" value="Serine/threonine protein kinase"/>
    <property type="match status" value="1"/>
</dbReference>
<sequence length="1104" mass="108460">MWGEGTVLAGRYQLRQRIGGGSMGDVWRALDTVLGREVAVKILLPALLDDAGFAARFHTEARVLAALSHPGIVSVFDYGEADDPRTAFLVMELITGRPLSELLDESAPLSEVTTLTLVAQTLEALQAAHDRGIVHRDVKPANLMLRGGSVVVTDFGVARTADARRLTAADVVLGTAVYAAPEQARHTAVTAAADQYAVGVIAYECLTGAPPFDSGTPLGIMMKHLQEPVPPLPDTISPAVRELVMRALAKDPAERFASAREMAETARRLALRGESVTRIGTPQDSFQTGVDVAAMEAAAAALAEAGAGAGARGDGDFLSFTVLPREAEGEGAGAGLRSTGGGDVGAGAGAGDVAEEAGPEIAPAWASYAVRPQAEGTDWASFTVRSSGDETAPLPDGEAADEDSDAEAAGAEAGVGDAARADVARWRSRTVPQDSFTSGVVAEESAAAAEVEVEVGRAARGGFGARWRKRKPEPQEVSTADSGDQAGASASGVVEPSAEHKGSGAEPSSAGQSVTSQSATGHGATGQGAANPSAADPSTTGQSTAEQSIRGQSAADQSADQSAADQSAAELSTAGQSVANQGTAEAGAAESAAAGPGAADQSTEQAADTPSNAALPEADLSAAAGMPSDSALPEAGLSAAAGTPIDAALPEAGLSAAAGTPIDAALPEAGLSAAAATPIDAALPEADLPAADDTSSDSALPEADLPAAVAANTAAAANASASAADAGAAGLDVGSGAAGVAAAGVDSGEAASDPLPPTAEVPALRIAPGHAMPLDSFNAGVELDPVDEEGVVAARVVPQDSFTVGVPEAVTGVGADGSGGGSSGRRRAIVVAAVGVAVVVAVAVAYPLSHGGSRAAAQAGVPVGLASGSSASGGVSSSGVSVTSVVSETSTIVVSASVPSAPGKPSATSAVPPASGAGKTAPTSSAGSALTSRPPVSPVSSAASSSAGVPPVPATSSAPAVPHKSGYITSVGDGDAIDVFGNSSGAPIYSDGAQLTVEPQSGRTGQSFQATALTSNGQAVYEFGDGLNTNQLIDATGGKVTLSHCACGSAFQMWWLSQDSTTPSGAFYINNQGAGQCLTDNGQTNALSLKPCVAGDKAQQWYLP</sequence>
<evidence type="ECO:0000313" key="13">
    <source>
        <dbReference type="Proteomes" id="UP000000851"/>
    </source>
</evidence>
<dbReference type="InterPro" id="IPR017441">
    <property type="entry name" value="Protein_kinase_ATP_BS"/>
</dbReference>
<feature type="compositionally biased region" description="Low complexity" evidence="10">
    <location>
        <begin position="478"/>
        <end position="492"/>
    </location>
</feature>
<dbReference type="InterPro" id="IPR011009">
    <property type="entry name" value="Kinase-like_dom_sf"/>
</dbReference>
<keyword evidence="2 12" id="KW-0723">Serine/threonine-protein kinase</keyword>
<dbReference type="Pfam" id="PF00069">
    <property type="entry name" value="Pkinase"/>
    <property type="match status" value="1"/>
</dbReference>
<evidence type="ECO:0000256" key="3">
    <source>
        <dbReference type="ARBA" id="ARBA00022679"/>
    </source>
</evidence>
<dbReference type="Gene3D" id="2.80.10.50">
    <property type="match status" value="1"/>
</dbReference>
<feature type="compositionally biased region" description="Polar residues" evidence="10">
    <location>
        <begin position="600"/>
        <end position="611"/>
    </location>
</feature>
<keyword evidence="13" id="KW-1185">Reference proteome</keyword>
<dbReference type="InterPro" id="IPR000772">
    <property type="entry name" value="Ricin_B_lectin"/>
</dbReference>
<dbReference type="SMART" id="SM00458">
    <property type="entry name" value="RICIN"/>
    <property type="match status" value="1"/>
</dbReference>
<accession>C7PX38</accession>
<feature type="compositionally biased region" description="Polar residues" evidence="10">
    <location>
        <begin position="921"/>
        <end position="931"/>
    </location>
</feature>
<evidence type="ECO:0000256" key="1">
    <source>
        <dbReference type="ARBA" id="ARBA00012513"/>
    </source>
</evidence>
<keyword evidence="6 9" id="KW-0067">ATP-binding</keyword>
<dbReference type="KEGG" id="cai:Caci_8472"/>
<dbReference type="Gene3D" id="1.10.510.10">
    <property type="entry name" value="Transferase(Phosphotransferase) domain 1"/>
    <property type="match status" value="1"/>
</dbReference>
<dbReference type="SUPFAM" id="SSF56112">
    <property type="entry name" value="Protein kinase-like (PK-like)"/>
    <property type="match status" value="1"/>
</dbReference>
<dbReference type="PROSITE" id="PS50231">
    <property type="entry name" value="RICIN_B_LECTIN"/>
    <property type="match status" value="1"/>
</dbReference>
<evidence type="ECO:0000256" key="9">
    <source>
        <dbReference type="PROSITE-ProRule" id="PRU10141"/>
    </source>
</evidence>
<protein>
    <recommendedName>
        <fullName evidence="1">non-specific serine/threonine protein kinase</fullName>
        <ecNumber evidence="1">2.7.11.1</ecNumber>
    </recommendedName>
</protein>
<evidence type="ECO:0000259" key="11">
    <source>
        <dbReference type="PROSITE" id="PS50011"/>
    </source>
</evidence>
<evidence type="ECO:0000256" key="8">
    <source>
        <dbReference type="ARBA" id="ARBA00048679"/>
    </source>
</evidence>
<feature type="compositionally biased region" description="Low complexity" evidence="10">
    <location>
        <begin position="552"/>
        <end position="569"/>
    </location>
</feature>
<dbReference type="EC" id="2.7.11.1" evidence="1"/>
<name>C7PX38_CATAD</name>
<dbReference type="GO" id="GO:0045717">
    <property type="term" value="P:negative regulation of fatty acid biosynthetic process"/>
    <property type="evidence" value="ECO:0007669"/>
    <property type="project" value="UniProtKB-ARBA"/>
</dbReference>
<keyword evidence="5 12" id="KW-0418">Kinase</keyword>
<dbReference type="RefSeq" id="WP_015797020.1">
    <property type="nucleotide sequence ID" value="NC_013131.1"/>
</dbReference>
<feature type="compositionally biased region" description="Low complexity" evidence="10">
    <location>
        <begin position="407"/>
        <end position="417"/>
    </location>
</feature>
<dbReference type="PANTHER" id="PTHR43289:SF6">
    <property type="entry name" value="SERINE_THREONINE-PROTEIN KINASE NEKL-3"/>
    <property type="match status" value="1"/>
</dbReference>
<dbReference type="PROSITE" id="PS00108">
    <property type="entry name" value="PROTEIN_KINASE_ST"/>
    <property type="match status" value="1"/>
</dbReference>
<dbReference type="CDD" id="cd00161">
    <property type="entry name" value="beta-trefoil_Ricin-like"/>
    <property type="match status" value="1"/>
</dbReference>
<dbReference type="AlphaFoldDB" id="C7PX38"/>
<feature type="binding site" evidence="9">
    <location>
        <position position="41"/>
    </location>
    <ligand>
        <name>ATP</name>
        <dbReference type="ChEBI" id="CHEBI:30616"/>
    </ligand>
</feature>
<dbReference type="PANTHER" id="PTHR43289">
    <property type="entry name" value="MITOGEN-ACTIVATED PROTEIN KINASE KINASE KINASE 20-RELATED"/>
    <property type="match status" value="1"/>
</dbReference>